<feature type="repeat" description="TPR" evidence="3">
    <location>
        <begin position="197"/>
        <end position="230"/>
    </location>
</feature>
<evidence type="ECO:0000313" key="4">
    <source>
        <dbReference type="EMBL" id="KAF2404687.1"/>
    </source>
</evidence>
<dbReference type="InterPro" id="IPR019734">
    <property type="entry name" value="TPR_rpt"/>
</dbReference>
<dbReference type="InterPro" id="IPR013105">
    <property type="entry name" value="TPR_2"/>
</dbReference>
<dbReference type="GO" id="GO:0005634">
    <property type="term" value="C:nucleus"/>
    <property type="evidence" value="ECO:0007669"/>
    <property type="project" value="TreeGrafter"/>
</dbReference>
<dbReference type="InterPro" id="IPR011990">
    <property type="entry name" value="TPR-like_helical_dom_sf"/>
</dbReference>
<evidence type="ECO:0000256" key="1">
    <source>
        <dbReference type="ARBA" id="ARBA00022737"/>
    </source>
</evidence>
<dbReference type="GO" id="GO:0051879">
    <property type="term" value="F:Hsp90 protein binding"/>
    <property type="evidence" value="ECO:0007669"/>
    <property type="project" value="TreeGrafter"/>
</dbReference>
<dbReference type="AlphaFoldDB" id="A0A6G1I9H0"/>
<keyword evidence="1" id="KW-0677">Repeat</keyword>
<keyword evidence="5" id="KW-1185">Reference proteome</keyword>
<proteinExistence type="predicted"/>
<accession>A0A6G1I9H0</accession>
<reference evidence="4" key="1">
    <citation type="journal article" date="2020" name="Stud. Mycol.">
        <title>101 Dothideomycetes genomes: a test case for predicting lifestyles and emergence of pathogens.</title>
        <authorList>
            <person name="Haridas S."/>
            <person name="Albert R."/>
            <person name="Binder M."/>
            <person name="Bloem J."/>
            <person name="Labutti K."/>
            <person name="Salamov A."/>
            <person name="Andreopoulos B."/>
            <person name="Baker S."/>
            <person name="Barry K."/>
            <person name="Bills G."/>
            <person name="Bluhm B."/>
            <person name="Cannon C."/>
            <person name="Castanera R."/>
            <person name="Culley D."/>
            <person name="Daum C."/>
            <person name="Ezra D."/>
            <person name="Gonzalez J."/>
            <person name="Henrissat B."/>
            <person name="Kuo A."/>
            <person name="Liang C."/>
            <person name="Lipzen A."/>
            <person name="Lutzoni F."/>
            <person name="Magnuson J."/>
            <person name="Mondo S."/>
            <person name="Nolan M."/>
            <person name="Ohm R."/>
            <person name="Pangilinan J."/>
            <person name="Park H.-J."/>
            <person name="Ramirez L."/>
            <person name="Alfaro M."/>
            <person name="Sun H."/>
            <person name="Tritt A."/>
            <person name="Yoshinaga Y."/>
            <person name="Zwiers L.-H."/>
            <person name="Turgeon B."/>
            <person name="Goodwin S."/>
            <person name="Spatafora J."/>
            <person name="Crous P."/>
            <person name="Grigoriev I."/>
        </authorList>
    </citation>
    <scope>NUCLEOTIDE SEQUENCE</scope>
    <source>
        <strain evidence="4">CBS 262.69</strain>
    </source>
</reference>
<dbReference type="PROSITE" id="PS50005">
    <property type="entry name" value="TPR"/>
    <property type="match status" value="1"/>
</dbReference>
<dbReference type="Pfam" id="PF07719">
    <property type="entry name" value="TPR_2"/>
    <property type="match status" value="1"/>
</dbReference>
<sequence>MDRCLRLSKNLFRRTWTISQLQPSKYITKTANLHSPHAPPHSPTTSSKMDLETFEQLPLTLDPQTKAISSAHLSPDLARELQTLNQLHRTLLTVDGPHGVPPPPIPVNPKRSANISKLRETGNTHYRKAAYADAIRMYSLGIDMALGRPAWEPAGLVREELSALYANRAQAHMAGQNWPEGAVDAQCSVELKKVQNSKAWWRRGKCLIEMGRLEEAREWLAEAVEFEGSEGDLVELLGEVEKRLVRQ</sequence>
<evidence type="ECO:0000313" key="5">
    <source>
        <dbReference type="Proteomes" id="UP000799640"/>
    </source>
</evidence>
<dbReference type="PANTHER" id="PTHR46035">
    <property type="entry name" value="TETRATRICOPEPTIDE REPEAT PROTEIN 4"/>
    <property type="match status" value="1"/>
</dbReference>
<evidence type="ECO:0000256" key="2">
    <source>
        <dbReference type="ARBA" id="ARBA00022803"/>
    </source>
</evidence>
<dbReference type="GO" id="GO:0030544">
    <property type="term" value="F:Hsp70 protein binding"/>
    <property type="evidence" value="ECO:0007669"/>
    <property type="project" value="TreeGrafter"/>
</dbReference>
<evidence type="ECO:0000256" key="3">
    <source>
        <dbReference type="PROSITE-ProRule" id="PRU00339"/>
    </source>
</evidence>
<dbReference type="PANTHER" id="PTHR46035:SF3">
    <property type="entry name" value="TRANSLOCATION PROTEIN SEC72"/>
    <property type="match status" value="1"/>
</dbReference>
<dbReference type="OrthoDB" id="433738at2759"/>
<protein>
    <submittedName>
        <fullName evidence="4">Uncharacterized protein</fullName>
    </submittedName>
</protein>
<dbReference type="EMBL" id="ML996688">
    <property type="protein sequence ID" value="KAF2404687.1"/>
    <property type="molecule type" value="Genomic_DNA"/>
</dbReference>
<dbReference type="SUPFAM" id="SSF48452">
    <property type="entry name" value="TPR-like"/>
    <property type="match status" value="1"/>
</dbReference>
<dbReference type="Gene3D" id="1.25.40.10">
    <property type="entry name" value="Tetratricopeptide repeat domain"/>
    <property type="match status" value="1"/>
</dbReference>
<gene>
    <name evidence="4" type="ORF">EJ06DRAFT_541154</name>
</gene>
<dbReference type="GO" id="GO:0005829">
    <property type="term" value="C:cytosol"/>
    <property type="evidence" value="ECO:0007669"/>
    <property type="project" value="TreeGrafter"/>
</dbReference>
<organism evidence="4 5">
    <name type="scientific">Trichodelitschia bisporula</name>
    <dbReference type="NCBI Taxonomy" id="703511"/>
    <lineage>
        <taxon>Eukaryota</taxon>
        <taxon>Fungi</taxon>
        <taxon>Dikarya</taxon>
        <taxon>Ascomycota</taxon>
        <taxon>Pezizomycotina</taxon>
        <taxon>Dothideomycetes</taxon>
        <taxon>Dothideomycetes incertae sedis</taxon>
        <taxon>Phaeotrichales</taxon>
        <taxon>Phaeotrichaceae</taxon>
        <taxon>Trichodelitschia</taxon>
    </lineage>
</organism>
<keyword evidence="2 3" id="KW-0802">TPR repeat</keyword>
<name>A0A6G1I9H0_9PEZI</name>
<dbReference type="GO" id="GO:0006457">
    <property type="term" value="P:protein folding"/>
    <property type="evidence" value="ECO:0007669"/>
    <property type="project" value="TreeGrafter"/>
</dbReference>
<dbReference type="Proteomes" id="UP000799640">
    <property type="component" value="Unassembled WGS sequence"/>
</dbReference>